<sequence>MPRGDVRLSSNGLRELTPTFFIQPQHQRQNDAVRTALLTSVIAAFLIHQSVLSNAQRQLPFKCPTPVAMGDAESPIHNFSNHLVTLSHVSDHTCVHLTNCQAQVLRQLGAPSTCCVSTEKDSTKRGIQQLSGFASPEPLSKPRISRLTSPETVLAAACGRVLYGTPQAAFYELGMKALNNTTGAMGETPARITSE</sequence>
<organism evidence="1 2">
    <name type="scientific">Eimeria tenella</name>
    <name type="common">Coccidian parasite</name>
    <dbReference type="NCBI Taxonomy" id="5802"/>
    <lineage>
        <taxon>Eukaryota</taxon>
        <taxon>Sar</taxon>
        <taxon>Alveolata</taxon>
        <taxon>Apicomplexa</taxon>
        <taxon>Conoidasida</taxon>
        <taxon>Coccidia</taxon>
        <taxon>Eucoccidiorida</taxon>
        <taxon>Eimeriorina</taxon>
        <taxon>Eimeriidae</taxon>
        <taxon>Eimeria</taxon>
    </lineage>
</organism>
<dbReference type="Proteomes" id="UP000243681">
    <property type="component" value="Chromosome 1"/>
</dbReference>
<protein>
    <submittedName>
        <fullName evidence="1">Uncharacterized protein</fullName>
    </submittedName>
</protein>
<evidence type="ECO:0000313" key="1">
    <source>
        <dbReference type="EMBL" id="CAK51512.1"/>
    </source>
</evidence>
<proteinExistence type="predicted"/>
<reference evidence="1 2" key="1">
    <citation type="journal article" date="2007" name="Genome Res.">
        <title>Sequencing and analysis of chromosome 1 of Eimeria tenella reveals a unique segmental organization.</title>
        <authorList>
            <person name="Ling K.H."/>
            <person name="Rajandream M.A."/>
            <person name="Rivailler P."/>
            <person name="Ivens A."/>
            <person name="Yap S.J."/>
            <person name="Madeira A.M.B.N."/>
            <person name="Mungall K."/>
            <person name="Billington K."/>
            <person name="Yee W.Y."/>
            <person name="Bankier A.T."/>
            <person name="Carroll F."/>
            <person name="Durham A.M."/>
            <person name="Peters N."/>
            <person name="Loo S.S."/>
            <person name="Mat-Isa M.N."/>
            <person name="Novaes J."/>
            <person name="Quail M."/>
            <person name="Rosli R."/>
            <person name="Shamsudin M.N."/>
            <person name="Sobreira T.J.P."/>
            <person name="Tivey A.R."/>
            <person name="Wai S.F."/>
            <person name="White S."/>
            <person name="Wu X."/>
            <person name="Kerhornou A.X."/>
            <person name="Blake D."/>
            <person name="Mohamed R."/>
            <person name="Shirley M."/>
            <person name="Gruber A."/>
            <person name="Berriman M."/>
            <person name="Tomley F."/>
            <person name="Dear P.H."/>
            <person name="Wan K.L."/>
        </authorList>
    </citation>
    <scope>NUCLEOTIDE SEQUENCE [LARGE SCALE GENOMIC DNA]</scope>
    <source>
        <strain evidence="1 2">Houghton</strain>
    </source>
</reference>
<accession>C8TE26</accession>
<evidence type="ECO:0000313" key="2">
    <source>
        <dbReference type="Proteomes" id="UP000243681"/>
    </source>
</evidence>
<dbReference type="EMBL" id="AM269894">
    <property type="protein sequence ID" value="CAK51512.1"/>
    <property type="molecule type" value="Genomic_DNA"/>
</dbReference>
<dbReference type="AlphaFoldDB" id="C8TE26"/>
<name>C8TE26_EIMTE</name>
<gene>
    <name evidence="1" type="ORF">e1004f01.tmp0121</name>
</gene>